<reference evidence="1 2" key="1">
    <citation type="submission" date="2019-08" db="EMBL/GenBank/DDBJ databases">
        <authorList>
            <person name="Peeters C."/>
        </authorList>
    </citation>
    <scope>NUCLEOTIDE SEQUENCE [LARGE SCALE GENOMIC DNA]</scope>
    <source>
        <strain evidence="1 2">LMG 31112</strain>
    </source>
</reference>
<proteinExistence type="predicted"/>
<dbReference type="Proteomes" id="UP000343317">
    <property type="component" value="Unassembled WGS sequence"/>
</dbReference>
<evidence type="ECO:0000313" key="1">
    <source>
        <dbReference type="EMBL" id="VVE27455.1"/>
    </source>
</evidence>
<evidence type="ECO:0000313" key="2">
    <source>
        <dbReference type="Proteomes" id="UP000343317"/>
    </source>
</evidence>
<name>A0A5E4WWV7_9BURK</name>
<protein>
    <submittedName>
        <fullName evidence="1">Uncharacterized protein</fullName>
    </submittedName>
</protein>
<keyword evidence="2" id="KW-1185">Reference proteome</keyword>
<gene>
    <name evidence="1" type="ORF">PHO31112_03458</name>
</gene>
<dbReference type="EMBL" id="CABPSM010000010">
    <property type="protein sequence ID" value="VVE27455.1"/>
    <property type="molecule type" value="Genomic_DNA"/>
</dbReference>
<dbReference type="AlphaFoldDB" id="A0A5E4WWV7"/>
<accession>A0A5E4WWV7</accession>
<sequence length="49" mass="5758">MRANFRVPDRQLFSEYYGVPPPVGEWLDEVIRISLTTGSALDRWARPFF</sequence>
<organism evidence="1 2">
    <name type="scientific">Pandoraea horticolens</name>
    <dbReference type="NCBI Taxonomy" id="2508298"/>
    <lineage>
        <taxon>Bacteria</taxon>
        <taxon>Pseudomonadati</taxon>
        <taxon>Pseudomonadota</taxon>
        <taxon>Betaproteobacteria</taxon>
        <taxon>Burkholderiales</taxon>
        <taxon>Burkholderiaceae</taxon>
        <taxon>Pandoraea</taxon>
    </lineage>
</organism>